<keyword evidence="3" id="KW-0720">Serine protease</keyword>
<evidence type="ECO:0000256" key="3">
    <source>
        <dbReference type="ARBA" id="ARBA00022825"/>
    </source>
</evidence>
<feature type="non-terminal residue" evidence="8">
    <location>
        <position position="183"/>
    </location>
</feature>
<proteinExistence type="predicted"/>
<feature type="domain" description="Peptidase S1" evidence="7">
    <location>
        <begin position="6"/>
        <end position="183"/>
    </location>
</feature>
<dbReference type="Proteomes" id="UP000727407">
    <property type="component" value="Unassembled WGS sequence"/>
</dbReference>
<dbReference type="InterPro" id="IPR043504">
    <property type="entry name" value="Peptidase_S1_PA_chymotrypsin"/>
</dbReference>
<dbReference type="InterPro" id="IPR001254">
    <property type="entry name" value="Trypsin_dom"/>
</dbReference>
<comment type="caution">
    <text evidence="8">The sequence shown here is derived from an EMBL/GenBank/DDBJ whole genome shotgun (WGS) entry which is preliminary data.</text>
</comment>
<dbReference type="InterPro" id="IPR018114">
    <property type="entry name" value="TRYPSIN_HIS"/>
</dbReference>
<feature type="non-terminal residue" evidence="8">
    <location>
        <position position="1"/>
    </location>
</feature>
<name>A0A8J4U2G1_CLAMG</name>
<organism evidence="8 9">
    <name type="scientific">Clarias magur</name>
    <name type="common">Asian catfish</name>
    <name type="synonym">Macropteronotus magur</name>
    <dbReference type="NCBI Taxonomy" id="1594786"/>
    <lineage>
        <taxon>Eukaryota</taxon>
        <taxon>Metazoa</taxon>
        <taxon>Chordata</taxon>
        <taxon>Craniata</taxon>
        <taxon>Vertebrata</taxon>
        <taxon>Euteleostomi</taxon>
        <taxon>Actinopterygii</taxon>
        <taxon>Neopterygii</taxon>
        <taxon>Teleostei</taxon>
        <taxon>Ostariophysi</taxon>
        <taxon>Siluriformes</taxon>
        <taxon>Clariidae</taxon>
        <taxon>Clarias</taxon>
    </lineage>
</organism>
<dbReference type="GO" id="GO:0006508">
    <property type="term" value="P:proteolysis"/>
    <property type="evidence" value="ECO:0007669"/>
    <property type="project" value="UniProtKB-KW"/>
</dbReference>
<reference evidence="8" key="1">
    <citation type="submission" date="2020-07" db="EMBL/GenBank/DDBJ databases">
        <title>Clarias magur genome sequencing, assembly and annotation.</title>
        <authorList>
            <person name="Kushwaha B."/>
            <person name="Kumar R."/>
            <person name="Das P."/>
            <person name="Joshi C.G."/>
            <person name="Kumar D."/>
            <person name="Nagpure N.S."/>
            <person name="Pandey M."/>
            <person name="Agarwal S."/>
            <person name="Srivastava S."/>
            <person name="Singh M."/>
            <person name="Sahoo L."/>
            <person name="Jayasankar P."/>
            <person name="Meher P.K."/>
            <person name="Koringa P.G."/>
            <person name="Iquebal M.A."/>
            <person name="Das S.P."/>
            <person name="Bit A."/>
            <person name="Patnaik S."/>
            <person name="Patel N."/>
            <person name="Shah T.M."/>
            <person name="Hinsu A."/>
            <person name="Jena J.K."/>
        </authorList>
    </citation>
    <scope>NUCLEOTIDE SEQUENCE</scope>
    <source>
        <strain evidence="8">CIFAMagur01</strain>
        <tissue evidence="8">Testis</tissue>
    </source>
</reference>
<evidence type="ECO:0000256" key="4">
    <source>
        <dbReference type="ARBA" id="ARBA00023157"/>
    </source>
</evidence>
<dbReference type="Gene3D" id="2.40.10.10">
    <property type="entry name" value="Trypsin-like serine proteases"/>
    <property type="match status" value="1"/>
</dbReference>
<sequence>SLTQRIIGGQEVVPHSIKFQASLQYERSHYCGGILIHQQWVVSAAHCWRPANIIQVVLSAHNLDAEDKTEQVFNVSKIISQPMYNPRTYDSDIMLLKLSQAAVLNANVQPAPLPDTSTPPLILGKSCTVSGWGVTRIYSFYLSSVLRSVDVDYIPNCQNYYSYRVNENMICAGSRYGGKDSCQ</sequence>
<dbReference type="PANTHER" id="PTHR24264">
    <property type="entry name" value="TRYPSIN-RELATED"/>
    <property type="match status" value="1"/>
</dbReference>
<dbReference type="InterPro" id="IPR050127">
    <property type="entry name" value="Serine_Proteases_S1"/>
</dbReference>
<evidence type="ECO:0000256" key="5">
    <source>
        <dbReference type="ARBA" id="ARBA00036320"/>
    </source>
</evidence>
<dbReference type="InterPro" id="IPR009003">
    <property type="entry name" value="Peptidase_S1_PA"/>
</dbReference>
<keyword evidence="4" id="KW-1015">Disulfide bond</keyword>
<dbReference type="FunFam" id="2.40.10.10:FF:000166">
    <property type="entry name" value="Trypsin"/>
    <property type="match status" value="1"/>
</dbReference>
<dbReference type="AlphaFoldDB" id="A0A8J4U2G1"/>
<dbReference type="PROSITE" id="PS50240">
    <property type="entry name" value="TRYPSIN_DOM"/>
    <property type="match status" value="1"/>
</dbReference>
<evidence type="ECO:0000313" key="8">
    <source>
        <dbReference type="EMBL" id="KAF5897291.1"/>
    </source>
</evidence>
<evidence type="ECO:0000256" key="6">
    <source>
        <dbReference type="ARBA" id="ARBA00038868"/>
    </source>
</evidence>
<keyword evidence="1" id="KW-0645">Protease</keyword>
<evidence type="ECO:0000259" key="7">
    <source>
        <dbReference type="PROSITE" id="PS50240"/>
    </source>
</evidence>
<dbReference type="PRINTS" id="PR00722">
    <property type="entry name" value="CHYMOTRYPSIN"/>
</dbReference>
<gene>
    <name evidence="8" type="ORF">DAT39_013012</name>
</gene>
<dbReference type="PANTHER" id="PTHR24264:SF58">
    <property type="entry name" value="SI:DKEY-33M11.8-RELATED"/>
    <property type="match status" value="1"/>
</dbReference>
<evidence type="ECO:0000256" key="2">
    <source>
        <dbReference type="ARBA" id="ARBA00022801"/>
    </source>
</evidence>
<dbReference type="InterPro" id="IPR001314">
    <property type="entry name" value="Peptidase_S1A"/>
</dbReference>
<dbReference type="PROSITE" id="PS00134">
    <property type="entry name" value="TRYPSIN_HIS"/>
    <property type="match status" value="1"/>
</dbReference>
<dbReference type="CDD" id="cd00190">
    <property type="entry name" value="Tryp_SPc"/>
    <property type="match status" value="1"/>
</dbReference>
<dbReference type="EMBL" id="QNUK01000241">
    <property type="protein sequence ID" value="KAF5897291.1"/>
    <property type="molecule type" value="Genomic_DNA"/>
</dbReference>
<keyword evidence="2" id="KW-0378">Hydrolase</keyword>
<dbReference type="SUPFAM" id="SSF50494">
    <property type="entry name" value="Trypsin-like serine proteases"/>
    <property type="match status" value="1"/>
</dbReference>
<dbReference type="GO" id="GO:0004252">
    <property type="term" value="F:serine-type endopeptidase activity"/>
    <property type="evidence" value="ECO:0007669"/>
    <property type="project" value="UniProtKB-EC"/>
</dbReference>
<accession>A0A8J4U2G1</accession>
<evidence type="ECO:0000313" key="9">
    <source>
        <dbReference type="Proteomes" id="UP000727407"/>
    </source>
</evidence>
<protein>
    <recommendedName>
        <fullName evidence="6">trypsin</fullName>
        <ecNumber evidence="6">3.4.21.4</ecNumber>
    </recommendedName>
</protein>
<evidence type="ECO:0000256" key="1">
    <source>
        <dbReference type="ARBA" id="ARBA00022670"/>
    </source>
</evidence>
<dbReference type="Pfam" id="PF00089">
    <property type="entry name" value="Trypsin"/>
    <property type="match status" value="1"/>
</dbReference>
<dbReference type="EC" id="3.4.21.4" evidence="6"/>
<comment type="catalytic activity">
    <reaction evidence="5">
        <text>Preferential cleavage: Arg-|-Xaa, Lys-|-Xaa.</text>
        <dbReference type="EC" id="3.4.21.4"/>
    </reaction>
</comment>
<dbReference type="SMART" id="SM00020">
    <property type="entry name" value="Tryp_SPc"/>
    <property type="match status" value="1"/>
</dbReference>
<dbReference type="OrthoDB" id="10059102at2759"/>
<dbReference type="GO" id="GO:0005615">
    <property type="term" value="C:extracellular space"/>
    <property type="evidence" value="ECO:0007669"/>
    <property type="project" value="TreeGrafter"/>
</dbReference>
<keyword evidence="9" id="KW-1185">Reference proteome</keyword>